<feature type="domain" description="UBZ4-type" evidence="22">
    <location>
        <begin position="184"/>
        <end position="211"/>
    </location>
</feature>
<keyword evidence="10" id="KW-0833">Ubl conjugation pathway</keyword>
<dbReference type="SMART" id="SM00734">
    <property type="entry name" value="ZnF_Rad18"/>
    <property type="match status" value="1"/>
</dbReference>
<keyword evidence="14" id="KW-0539">Nucleus</keyword>
<keyword evidence="13 18" id="KW-0234">DNA repair</keyword>
<protein>
    <recommendedName>
        <fullName evidence="5">RING-type E3 ubiquitin transferase</fullName>
        <ecNumber evidence="5">2.3.2.27</ecNumber>
    </recommendedName>
    <alternativeName>
        <fullName evidence="15 16">RING-type E3 ubiquitin transferase RAD18</fullName>
    </alternativeName>
</protein>
<evidence type="ECO:0000313" key="24">
    <source>
        <dbReference type="Proteomes" id="UP000000311"/>
    </source>
</evidence>
<evidence type="ECO:0000256" key="1">
    <source>
        <dbReference type="ARBA" id="ARBA00000900"/>
    </source>
</evidence>
<dbReference type="STRING" id="104421.E2AA26"/>
<dbReference type="GO" id="GO:0006513">
    <property type="term" value="P:protein monoubiquitination"/>
    <property type="evidence" value="ECO:0007669"/>
    <property type="project" value="InterPro"/>
</dbReference>
<dbReference type="PROSITE" id="PS50800">
    <property type="entry name" value="SAP"/>
    <property type="match status" value="1"/>
</dbReference>
<comment type="subcellular location">
    <subcellularLocation>
        <location evidence="2">Nucleus</location>
    </subcellularLocation>
</comment>
<feature type="compositionally biased region" description="Polar residues" evidence="19">
    <location>
        <begin position="138"/>
        <end position="163"/>
    </location>
</feature>
<feature type="domain" description="SAP" evidence="21">
    <location>
        <begin position="231"/>
        <end position="265"/>
    </location>
</feature>
<keyword evidence="9 17" id="KW-0863">Zinc-finger</keyword>
<dbReference type="PROSITE" id="PS00518">
    <property type="entry name" value="ZF_RING_1"/>
    <property type="match status" value="1"/>
</dbReference>
<evidence type="ECO:0000256" key="18">
    <source>
        <dbReference type="PROSITE-ProRule" id="PRU01256"/>
    </source>
</evidence>
<evidence type="ECO:0000256" key="10">
    <source>
        <dbReference type="ARBA" id="ARBA00022786"/>
    </source>
</evidence>
<evidence type="ECO:0000256" key="14">
    <source>
        <dbReference type="ARBA" id="ARBA00023242"/>
    </source>
</evidence>
<dbReference type="InterPro" id="IPR013083">
    <property type="entry name" value="Znf_RING/FYVE/PHD"/>
</dbReference>
<keyword evidence="7" id="KW-0479">Metal-binding</keyword>
<dbReference type="SMART" id="SM00513">
    <property type="entry name" value="SAP"/>
    <property type="match status" value="1"/>
</dbReference>
<evidence type="ECO:0000256" key="12">
    <source>
        <dbReference type="ARBA" id="ARBA00023125"/>
    </source>
</evidence>
<dbReference type="EC" id="2.3.2.27" evidence="5"/>
<dbReference type="AlphaFoldDB" id="E2AA26"/>
<dbReference type="InterPro" id="IPR017907">
    <property type="entry name" value="Znf_RING_CS"/>
</dbReference>
<evidence type="ECO:0000259" key="20">
    <source>
        <dbReference type="PROSITE" id="PS50089"/>
    </source>
</evidence>
<dbReference type="FunFam" id="3.30.160.60:FF:000331">
    <property type="entry name" value="E3 ubiquitin-protein ligase RAD18"/>
    <property type="match status" value="1"/>
</dbReference>
<reference evidence="23 24" key="1">
    <citation type="journal article" date="2010" name="Science">
        <title>Genomic comparison of the ants Camponotus floridanus and Harpegnathos saltator.</title>
        <authorList>
            <person name="Bonasio R."/>
            <person name="Zhang G."/>
            <person name="Ye C."/>
            <person name="Mutti N.S."/>
            <person name="Fang X."/>
            <person name="Qin N."/>
            <person name="Donahue G."/>
            <person name="Yang P."/>
            <person name="Li Q."/>
            <person name="Li C."/>
            <person name="Zhang P."/>
            <person name="Huang Z."/>
            <person name="Berger S.L."/>
            <person name="Reinberg D."/>
            <person name="Wang J."/>
            <person name="Liebig J."/>
        </authorList>
    </citation>
    <scope>NUCLEOTIDE SEQUENCE [LARGE SCALE GENOMIC DNA]</scope>
    <source>
        <strain evidence="24">C129</strain>
    </source>
</reference>
<dbReference type="SMART" id="SM00184">
    <property type="entry name" value="RING"/>
    <property type="match status" value="1"/>
</dbReference>
<evidence type="ECO:0000256" key="11">
    <source>
        <dbReference type="ARBA" id="ARBA00022833"/>
    </source>
</evidence>
<evidence type="ECO:0000256" key="19">
    <source>
        <dbReference type="SAM" id="MobiDB-lite"/>
    </source>
</evidence>
<evidence type="ECO:0000256" key="6">
    <source>
        <dbReference type="ARBA" id="ARBA00022679"/>
    </source>
</evidence>
<dbReference type="InterPro" id="IPR001841">
    <property type="entry name" value="Znf_RING"/>
</dbReference>
<dbReference type="PROSITE" id="PS50089">
    <property type="entry name" value="ZF_RING_2"/>
    <property type="match status" value="1"/>
</dbReference>
<evidence type="ECO:0000259" key="21">
    <source>
        <dbReference type="PROSITE" id="PS50800"/>
    </source>
</evidence>
<keyword evidence="24" id="KW-1185">Reference proteome</keyword>
<keyword evidence="8 18" id="KW-0227">DNA damage</keyword>
<dbReference type="OrthoDB" id="6499288at2759"/>
<dbReference type="Gene3D" id="3.30.160.60">
    <property type="entry name" value="Classic Zinc Finger"/>
    <property type="match status" value="1"/>
</dbReference>
<dbReference type="InterPro" id="IPR003034">
    <property type="entry name" value="SAP_dom"/>
</dbReference>
<dbReference type="GO" id="GO:0006281">
    <property type="term" value="P:DNA repair"/>
    <property type="evidence" value="ECO:0007669"/>
    <property type="project" value="UniProtKB-KW"/>
</dbReference>
<keyword evidence="12" id="KW-0238">DNA-binding</keyword>
<dbReference type="GO" id="GO:0097505">
    <property type="term" value="C:Rad6-Rad18 complex"/>
    <property type="evidence" value="ECO:0007669"/>
    <property type="project" value="TreeGrafter"/>
</dbReference>
<dbReference type="Gene3D" id="3.30.40.10">
    <property type="entry name" value="Zinc/RING finger domain, C3HC4 (zinc finger)"/>
    <property type="match status" value="1"/>
</dbReference>
<dbReference type="GO" id="GO:0005634">
    <property type="term" value="C:nucleus"/>
    <property type="evidence" value="ECO:0007669"/>
    <property type="project" value="UniProtKB-SubCell"/>
</dbReference>
<evidence type="ECO:0000256" key="4">
    <source>
        <dbReference type="ARBA" id="ARBA00009506"/>
    </source>
</evidence>
<dbReference type="GO" id="GO:0008270">
    <property type="term" value="F:zinc ion binding"/>
    <property type="evidence" value="ECO:0007669"/>
    <property type="project" value="UniProtKB-KW"/>
</dbReference>
<dbReference type="InParanoid" id="E2AA26"/>
<dbReference type="CDD" id="cd16529">
    <property type="entry name" value="RING-HC_RAD18"/>
    <property type="match status" value="1"/>
</dbReference>
<organism evidence="24">
    <name type="scientific">Camponotus floridanus</name>
    <name type="common">Florida carpenter ant</name>
    <dbReference type="NCBI Taxonomy" id="104421"/>
    <lineage>
        <taxon>Eukaryota</taxon>
        <taxon>Metazoa</taxon>
        <taxon>Ecdysozoa</taxon>
        <taxon>Arthropoda</taxon>
        <taxon>Hexapoda</taxon>
        <taxon>Insecta</taxon>
        <taxon>Pterygota</taxon>
        <taxon>Neoptera</taxon>
        <taxon>Endopterygota</taxon>
        <taxon>Hymenoptera</taxon>
        <taxon>Apocrita</taxon>
        <taxon>Aculeata</taxon>
        <taxon>Formicoidea</taxon>
        <taxon>Formicidae</taxon>
        <taxon>Formicinae</taxon>
        <taxon>Camponotus</taxon>
    </lineage>
</organism>
<dbReference type="PROSITE" id="PS51908">
    <property type="entry name" value="ZF_UBZ4"/>
    <property type="match status" value="1"/>
</dbReference>
<comment type="similarity">
    <text evidence="4">Belongs to the RAD18 family.</text>
</comment>
<evidence type="ECO:0000256" key="16">
    <source>
        <dbReference type="ARBA" id="ARBA00082369"/>
    </source>
</evidence>
<sequence length="306" mass="35889">MKGALNSIFIYSLQHIDKLLQCGICYEYMNTSVITSCSHNYCSLCIRKYLHYKTQCPTCFEETFEKDLRKNNLLDEIIIHYLNFKDKSEKKFYQKEILTVENRNFENVHSPNNFECKKKQNVPDTNEILDKNLESPMSMASNTTPRGQKNDQQNISTPSTSTELRIPSMFTPKRKGFQNEENELVECPVCKVDVPQNNINKHLDDCLKRENTKVQPKKCEPKRKPLPKLVLSLMKDNIIRKKLKEFGLLTQGDRKTLETRLQRYIILYNAECDKINPRSISELIKQCEEEENLERKIQKPSNVNIL</sequence>
<dbReference type="EMBL" id="GL438001">
    <property type="protein sequence ID" value="EFN69725.1"/>
    <property type="molecule type" value="Genomic_DNA"/>
</dbReference>
<comment type="pathway">
    <text evidence="3">Protein modification; protein ubiquitination.</text>
</comment>
<dbReference type="GO" id="GO:0061630">
    <property type="term" value="F:ubiquitin protein ligase activity"/>
    <property type="evidence" value="ECO:0007669"/>
    <property type="project" value="UniProtKB-EC"/>
</dbReference>
<evidence type="ECO:0000256" key="17">
    <source>
        <dbReference type="PROSITE-ProRule" id="PRU00175"/>
    </source>
</evidence>
<dbReference type="InterPro" id="IPR039577">
    <property type="entry name" value="Rad18"/>
</dbReference>
<evidence type="ECO:0000256" key="15">
    <source>
        <dbReference type="ARBA" id="ARBA00031783"/>
    </source>
</evidence>
<evidence type="ECO:0000256" key="9">
    <source>
        <dbReference type="ARBA" id="ARBA00022771"/>
    </source>
</evidence>
<feature type="region of interest" description="Disordered" evidence="19">
    <location>
        <begin position="136"/>
        <end position="163"/>
    </location>
</feature>
<evidence type="ECO:0000256" key="8">
    <source>
        <dbReference type="ARBA" id="ARBA00022763"/>
    </source>
</evidence>
<dbReference type="Pfam" id="PF13923">
    <property type="entry name" value="zf-C3HC4_2"/>
    <property type="match status" value="1"/>
</dbReference>
<dbReference type="OMA" id="IPNTGPR"/>
<evidence type="ECO:0000256" key="3">
    <source>
        <dbReference type="ARBA" id="ARBA00004906"/>
    </source>
</evidence>
<dbReference type="PANTHER" id="PTHR14134">
    <property type="entry name" value="E3 UBIQUITIN-PROTEIN LIGASE RAD18"/>
    <property type="match status" value="1"/>
</dbReference>
<accession>E2AA26</accession>
<name>E2AA26_CAMFO</name>
<dbReference type="Proteomes" id="UP000000311">
    <property type="component" value="Unassembled WGS sequence"/>
</dbReference>
<dbReference type="GO" id="GO:0003697">
    <property type="term" value="F:single-stranded DNA binding"/>
    <property type="evidence" value="ECO:0007669"/>
    <property type="project" value="InterPro"/>
</dbReference>
<dbReference type="UniPathway" id="UPA00143"/>
<gene>
    <name evidence="23" type="ORF">EAG_07028</name>
</gene>
<evidence type="ECO:0000256" key="7">
    <source>
        <dbReference type="ARBA" id="ARBA00022723"/>
    </source>
</evidence>
<evidence type="ECO:0000256" key="13">
    <source>
        <dbReference type="ARBA" id="ARBA00023204"/>
    </source>
</evidence>
<comment type="catalytic activity">
    <reaction evidence="1">
        <text>S-ubiquitinyl-[E2 ubiquitin-conjugating enzyme]-L-cysteine + [acceptor protein]-L-lysine = [E2 ubiquitin-conjugating enzyme]-L-cysteine + N(6)-ubiquitinyl-[acceptor protein]-L-lysine.</text>
        <dbReference type="EC" id="2.3.2.27"/>
    </reaction>
</comment>
<evidence type="ECO:0000313" key="23">
    <source>
        <dbReference type="EMBL" id="EFN69725.1"/>
    </source>
</evidence>
<keyword evidence="6" id="KW-0808">Transferase</keyword>
<proteinExistence type="inferred from homology"/>
<dbReference type="GO" id="GO:0006301">
    <property type="term" value="P:DNA damage tolerance"/>
    <property type="evidence" value="ECO:0007669"/>
    <property type="project" value="InterPro"/>
</dbReference>
<keyword evidence="11" id="KW-0862">Zinc</keyword>
<dbReference type="PANTHER" id="PTHR14134:SF2">
    <property type="entry name" value="E3 UBIQUITIN-PROTEIN LIGASE RAD18"/>
    <property type="match status" value="1"/>
</dbReference>
<evidence type="ECO:0000259" key="22">
    <source>
        <dbReference type="PROSITE" id="PS51908"/>
    </source>
</evidence>
<evidence type="ECO:0000256" key="2">
    <source>
        <dbReference type="ARBA" id="ARBA00004123"/>
    </source>
</evidence>
<dbReference type="InterPro" id="IPR006642">
    <property type="entry name" value="Rad18_UBZ4"/>
</dbReference>
<feature type="domain" description="RING-type" evidence="20">
    <location>
        <begin position="22"/>
        <end position="59"/>
    </location>
</feature>
<dbReference type="FunFam" id="3.30.40.10:FF:000172">
    <property type="entry name" value="E3 ubiquitin-protein ligase RAD18"/>
    <property type="match status" value="1"/>
</dbReference>
<evidence type="ECO:0000256" key="5">
    <source>
        <dbReference type="ARBA" id="ARBA00012483"/>
    </source>
</evidence>
<dbReference type="SUPFAM" id="SSF57850">
    <property type="entry name" value="RING/U-box"/>
    <property type="match status" value="1"/>
</dbReference>